<evidence type="ECO:0000256" key="2">
    <source>
        <dbReference type="ARBA" id="ARBA00004613"/>
    </source>
</evidence>
<keyword evidence="3" id="KW-0964">Secreted</keyword>
<dbReference type="InterPro" id="IPR053180">
    <property type="entry name" value="Ca-binding_acidic-repeat"/>
</dbReference>
<dbReference type="InterPro" id="IPR006664">
    <property type="entry name" value="OMP_bac"/>
</dbReference>
<feature type="region of interest" description="Disordered" evidence="8">
    <location>
        <begin position="292"/>
        <end position="318"/>
    </location>
</feature>
<feature type="compositionally biased region" description="Polar residues" evidence="8">
    <location>
        <begin position="308"/>
        <end position="318"/>
    </location>
</feature>
<dbReference type="InterPro" id="IPR028974">
    <property type="entry name" value="TSP_type-3_rpt"/>
</dbReference>
<dbReference type="PANTHER" id="PTHR37467:SF1">
    <property type="entry name" value="EXPORTED CALCIUM-BINDING GLYCOPROTEIN"/>
    <property type="match status" value="1"/>
</dbReference>
<dbReference type="Pfam" id="PF00691">
    <property type="entry name" value="OmpA"/>
    <property type="match status" value="1"/>
</dbReference>
<feature type="compositionally biased region" description="Polar residues" evidence="8">
    <location>
        <begin position="111"/>
        <end position="120"/>
    </location>
</feature>
<keyword evidence="11" id="KW-1185">Reference proteome</keyword>
<dbReference type="EMBL" id="JBHULI010000001">
    <property type="protein sequence ID" value="MFD2530912.1"/>
    <property type="molecule type" value="Genomic_DNA"/>
</dbReference>
<evidence type="ECO:0000256" key="5">
    <source>
        <dbReference type="ARBA" id="ARBA00022837"/>
    </source>
</evidence>
<accession>A0ABW5JHD1</accession>
<name>A0ABW5JHD1_9BACT</name>
<feature type="compositionally biased region" description="Acidic residues" evidence="8">
    <location>
        <begin position="99"/>
        <end position="109"/>
    </location>
</feature>
<sequence length="318" mass="34936">MTNLKSILHFSLVAVALVFMTNCSGTEELLAPSERTIEYLNSLDDETLKTLDSDTDGLSDYDELRVHETNPLNADTDGDGLTDGEEINEYDTDPNNADTDGDGLSDGDEVNSYNTDPNNPDSDEDGLSDGDEVNNYNTDPNSSDSDNDGLNDYDEVMTHDTDPNNADSDGDGFTDMQEIDMGTDPMDSSDPVFLNADDFGTINFDFDRSNIRSDAQTTLAENVELLKDAPAFRIRIDAYTDHVGGDQYNLRLSLRRANAVVDYYVENGISEDRIESSGLGKAPVECTEAELDANTPGCERNRRAESHPISTLKYQPNN</sequence>
<evidence type="ECO:0000256" key="3">
    <source>
        <dbReference type="ARBA" id="ARBA00022525"/>
    </source>
</evidence>
<evidence type="ECO:0000313" key="10">
    <source>
        <dbReference type="EMBL" id="MFD2530912.1"/>
    </source>
</evidence>
<evidence type="ECO:0000256" key="1">
    <source>
        <dbReference type="ARBA" id="ARBA00004370"/>
    </source>
</evidence>
<gene>
    <name evidence="10" type="ORF">ACFSVN_00460</name>
</gene>
<comment type="subcellular location">
    <subcellularLocation>
        <location evidence="1">Membrane</location>
    </subcellularLocation>
    <subcellularLocation>
        <location evidence="2">Secreted</location>
    </subcellularLocation>
</comment>
<feature type="domain" description="OmpA-like" evidence="9">
    <location>
        <begin position="191"/>
        <end position="312"/>
    </location>
</feature>
<feature type="compositionally biased region" description="Acidic residues" evidence="8">
    <location>
        <begin position="121"/>
        <end position="132"/>
    </location>
</feature>
<feature type="compositionally biased region" description="Acidic residues" evidence="8">
    <location>
        <begin position="76"/>
        <end position="92"/>
    </location>
</feature>
<dbReference type="Proteomes" id="UP001597460">
    <property type="component" value="Unassembled WGS sequence"/>
</dbReference>
<evidence type="ECO:0000256" key="6">
    <source>
        <dbReference type="ARBA" id="ARBA00023136"/>
    </source>
</evidence>
<evidence type="ECO:0000313" key="11">
    <source>
        <dbReference type="Proteomes" id="UP001597460"/>
    </source>
</evidence>
<comment type="caution">
    <text evidence="10">The sequence shown here is derived from an EMBL/GenBank/DDBJ whole genome shotgun (WGS) entry which is preliminary data.</text>
</comment>
<dbReference type="Gene3D" id="3.30.1330.60">
    <property type="entry name" value="OmpA-like domain"/>
    <property type="match status" value="1"/>
</dbReference>
<evidence type="ECO:0000256" key="4">
    <source>
        <dbReference type="ARBA" id="ARBA00022729"/>
    </source>
</evidence>
<organism evidence="10 11">
    <name type="scientific">Gracilimonas halophila</name>
    <dbReference type="NCBI Taxonomy" id="1834464"/>
    <lineage>
        <taxon>Bacteria</taxon>
        <taxon>Pseudomonadati</taxon>
        <taxon>Balneolota</taxon>
        <taxon>Balneolia</taxon>
        <taxon>Balneolales</taxon>
        <taxon>Balneolaceae</taxon>
        <taxon>Gracilimonas</taxon>
    </lineage>
</organism>
<evidence type="ECO:0000256" key="8">
    <source>
        <dbReference type="SAM" id="MobiDB-lite"/>
    </source>
</evidence>
<dbReference type="CDD" id="cd07185">
    <property type="entry name" value="OmpA_C-like"/>
    <property type="match status" value="1"/>
</dbReference>
<reference evidence="11" key="1">
    <citation type="journal article" date="2019" name="Int. J. Syst. Evol. Microbiol.">
        <title>The Global Catalogue of Microorganisms (GCM) 10K type strain sequencing project: providing services to taxonomists for standard genome sequencing and annotation.</title>
        <authorList>
            <consortium name="The Broad Institute Genomics Platform"/>
            <consortium name="The Broad Institute Genome Sequencing Center for Infectious Disease"/>
            <person name="Wu L."/>
            <person name="Ma J."/>
        </authorList>
    </citation>
    <scope>NUCLEOTIDE SEQUENCE [LARGE SCALE GENOMIC DNA]</scope>
    <source>
        <strain evidence="11">KCTC 52042</strain>
    </source>
</reference>
<dbReference type="PRINTS" id="PR01021">
    <property type="entry name" value="OMPADOMAIN"/>
</dbReference>
<feature type="compositionally biased region" description="Low complexity" evidence="8">
    <location>
        <begin position="134"/>
        <end position="144"/>
    </location>
</feature>
<feature type="compositionally biased region" description="Acidic residues" evidence="8">
    <location>
        <begin position="145"/>
        <end position="155"/>
    </location>
</feature>
<dbReference type="Gene3D" id="4.10.1080.10">
    <property type="entry name" value="TSP type-3 repeat"/>
    <property type="match status" value="1"/>
</dbReference>
<dbReference type="PANTHER" id="PTHR37467">
    <property type="entry name" value="EXPORTED CALCIUM-BINDING GLYCOPROTEIN-RELATED"/>
    <property type="match status" value="1"/>
</dbReference>
<keyword evidence="5" id="KW-0106">Calcium</keyword>
<proteinExistence type="predicted"/>
<dbReference type="Pfam" id="PF18884">
    <property type="entry name" value="TSP3_bac"/>
    <property type="match status" value="6"/>
</dbReference>
<evidence type="ECO:0000259" key="9">
    <source>
        <dbReference type="PROSITE" id="PS51123"/>
    </source>
</evidence>
<dbReference type="InterPro" id="IPR036737">
    <property type="entry name" value="OmpA-like_sf"/>
</dbReference>
<evidence type="ECO:0000256" key="7">
    <source>
        <dbReference type="PROSITE-ProRule" id="PRU00473"/>
    </source>
</evidence>
<dbReference type="PROSITE" id="PS51123">
    <property type="entry name" value="OMPA_2"/>
    <property type="match status" value="1"/>
</dbReference>
<dbReference type="InterPro" id="IPR059100">
    <property type="entry name" value="TSP3_bac"/>
</dbReference>
<dbReference type="InterPro" id="IPR006665">
    <property type="entry name" value="OmpA-like"/>
</dbReference>
<protein>
    <submittedName>
        <fullName evidence="10">OmpA family protein</fullName>
    </submittedName>
</protein>
<dbReference type="SUPFAM" id="SSF103088">
    <property type="entry name" value="OmpA-like"/>
    <property type="match status" value="1"/>
</dbReference>
<keyword evidence="6 7" id="KW-0472">Membrane</keyword>
<feature type="region of interest" description="Disordered" evidence="8">
    <location>
        <begin position="66"/>
        <end position="176"/>
    </location>
</feature>
<keyword evidence="4" id="KW-0732">Signal</keyword>
<dbReference type="RefSeq" id="WP_390296949.1">
    <property type="nucleotide sequence ID" value="NZ_JBHULI010000001.1"/>
</dbReference>